<dbReference type="Gene3D" id="3.30.420.10">
    <property type="entry name" value="Ribonuclease H-like superfamily/Ribonuclease H"/>
    <property type="match status" value="1"/>
</dbReference>
<keyword evidence="8 14" id="KW-0963">Cytoplasm</keyword>
<evidence type="ECO:0000256" key="12">
    <source>
        <dbReference type="ARBA" id="ARBA00022801"/>
    </source>
</evidence>
<accession>A0A9D1UXQ9</accession>
<comment type="cofactor">
    <cofactor evidence="14 15">
        <name>Mn(2+)</name>
        <dbReference type="ChEBI" id="CHEBI:29035"/>
    </cofactor>
    <cofactor evidence="14 15">
        <name>Mg(2+)</name>
        <dbReference type="ChEBI" id="CHEBI:18420"/>
    </cofactor>
    <text evidence="14 15">Manganese or magnesium. Binds 1 divalent metal ion per monomer in the absence of substrate. May bind a second metal ion after substrate binding.</text>
</comment>
<evidence type="ECO:0000256" key="15">
    <source>
        <dbReference type="PROSITE-ProRule" id="PRU01319"/>
    </source>
</evidence>
<comment type="cofactor">
    <cofactor evidence="2">
        <name>Mg(2+)</name>
        <dbReference type="ChEBI" id="CHEBI:18420"/>
    </cofactor>
</comment>
<dbReference type="FunFam" id="3.30.420.10:FF:000006">
    <property type="entry name" value="Ribonuclease HII"/>
    <property type="match status" value="1"/>
</dbReference>
<proteinExistence type="inferred from homology"/>
<dbReference type="EMBL" id="DXFP01000058">
    <property type="protein sequence ID" value="HIX02340.1"/>
    <property type="molecule type" value="Genomic_DNA"/>
</dbReference>
<dbReference type="InterPro" id="IPR036397">
    <property type="entry name" value="RNaseH_sf"/>
</dbReference>
<dbReference type="GO" id="GO:0032299">
    <property type="term" value="C:ribonuclease H2 complex"/>
    <property type="evidence" value="ECO:0007669"/>
    <property type="project" value="TreeGrafter"/>
</dbReference>
<evidence type="ECO:0000256" key="2">
    <source>
        <dbReference type="ARBA" id="ARBA00001946"/>
    </source>
</evidence>
<dbReference type="PROSITE" id="PS51975">
    <property type="entry name" value="RNASE_H_2"/>
    <property type="match status" value="1"/>
</dbReference>
<comment type="similarity">
    <text evidence="5 14 16">Belongs to the RNase HII family.</text>
</comment>
<dbReference type="InterPro" id="IPR012337">
    <property type="entry name" value="RNaseH-like_sf"/>
</dbReference>
<dbReference type="HAMAP" id="MF_00052_B">
    <property type="entry name" value="RNase_HII_B"/>
    <property type="match status" value="1"/>
</dbReference>
<dbReference type="NCBIfam" id="NF000595">
    <property type="entry name" value="PRK00015.1-3"/>
    <property type="match status" value="1"/>
</dbReference>
<sequence length="250" mass="28042">MKINEIKAKLNNNPTSEFIESLKDDSRKGVQTLLKQYQKRVARQEKLENDYEKRMQYERRFWQSGKQNIAGIDEVGRGPLAGPVVAAAVILPHDFHEIEVNDSKQLTSKVRKQLYQIILDKAISIGIGIGSSKLIDKVNIYEATKITMKNAVRNLTVVPDQLIIDAMSINTEISQLKLIKGDAKSVSVSAASIVAKEFRDSLMCAYAEKYPGYDFEKNVGYGTKKHLAGLAQLGITPIHRQSFSPVTKYK</sequence>
<dbReference type="NCBIfam" id="NF000594">
    <property type="entry name" value="PRK00015.1-1"/>
    <property type="match status" value="1"/>
</dbReference>
<evidence type="ECO:0000313" key="19">
    <source>
        <dbReference type="Proteomes" id="UP000823963"/>
    </source>
</evidence>
<comment type="function">
    <text evidence="3 14 16">Endonuclease that specifically degrades the RNA of RNA-DNA hybrids.</text>
</comment>
<dbReference type="GO" id="GO:0004523">
    <property type="term" value="F:RNA-DNA hybrid ribonuclease activity"/>
    <property type="evidence" value="ECO:0007669"/>
    <property type="project" value="UniProtKB-UniRule"/>
</dbReference>
<dbReference type="GO" id="GO:0003723">
    <property type="term" value="F:RNA binding"/>
    <property type="evidence" value="ECO:0007669"/>
    <property type="project" value="UniProtKB-UniRule"/>
</dbReference>
<evidence type="ECO:0000256" key="8">
    <source>
        <dbReference type="ARBA" id="ARBA00022490"/>
    </source>
</evidence>
<evidence type="ECO:0000256" key="7">
    <source>
        <dbReference type="ARBA" id="ARBA00019179"/>
    </source>
</evidence>
<evidence type="ECO:0000256" key="11">
    <source>
        <dbReference type="ARBA" id="ARBA00022759"/>
    </source>
</evidence>
<dbReference type="GO" id="GO:0006298">
    <property type="term" value="P:mismatch repair"/>
    <property type="evidence" value="ECO:0007669"/>
    <property type="project" value="TreeGrafter"/>
</dbReference>
<comment type="subcellular location">
    <subcellularLocation>
        <location evidence="4 14">Cytoplasm</location>
    </subcellularLocation>
</comment>
<comment type="catalytic activity">
    <reaction evidence="1 14 15 16">
        <text>Endonucleolytic cleavage to 5'-phosphomonoester.</text>
        <dbReference type="EC" id="3.1.26.4"/>
    </reaction>
</comment>
<keyword evidence="11 14" id="KW-0255">Endonuclease</keyword>
<keyword evidence="12 14" id="KW-0378">Hydrolase</keyword>
<dbReference type="PANTHER" id="PTHR10954">
    <property type="entry name" value="RIBONUCLEASE H2 SUBUNIT A"/>
    <property type="match status" value="1"/>
</dbReference>
<feature type="binding site" evidence="14 15">
    <location>
        <position position="165"/>
    </location>
    <ligand>
        <name>a divalent metal cation</name>
        <dbReference type="ChEBI" id="CHEBI:60240"/>
    </ligand>
</feature>
<dbReference type="InterPro" id="IPR022898">
    <property type="entry name" value="RNase_HII"/>
</dbReference>
<evidence type="ECO:0000313" key="18">
    <source>
        <dbReference type="EMBL" id="HIX02340.1"/>
    </source>
</evidence>
<dbReference type="GO" id="GO:0005737">
    <property type="term" value="C:cytoplasm"/>
    <property type="evidence" value="ECO:0007669"/>
    <property type="project" value="UniProtKB-SubCell"/>
</dbReference>
<evidence type="ECO:0000256" key="1">
    <source>
        <dbReference type="ARBA" id="ARBA00000077"/>
    </source>
</evidence>
<evidence type="ECO:0000256" key="3">
    <source>
        <dbReference type="ARBA" id="ARBA00004065"/>
    </source>
</evidence>
<dbReference type="InterPro" id="IPR024567">
    <property type="entry name" value="RNase_HII/HIII_dom"/>
</dbReference>
<evidence type="ECO:0000256" key="14">
    <source>
        <dbReference type="HAMAP-Rule" id="MF_00052"/>
    </source>
</evidence>
<evidence type="ECO:0000256" key="4">
    <source>
        <dbReference type="ARBA" id="ARBA00004496"/>
    </source>
</evidence>
<name>A0A9D1UXQ9_9LACO</name>
<evidence type="ECO:0000256" key="10">
    <source>
        <dbReference type="ARBA" id="ARBA00022723"/>
    </source>
</evidence>
<keyword evidence="13 14" id="KW-0464">Manganese</keyword>
<dbReference type="AlphaFoldDB" id="A0A9D1UXQ9"/>
<dbReference type="Proteomes" id="UP000823963">
    <property type="component" value="Unassembled WGS sequence"/>
</dbReference>
<gene>
    <name evidence="14" type="primary">rnhB</name>
    <name evidence="18" type="ORF">H9861_06255</name>
</gene>
<evidence type="ECO:0000256" key="13">
    <source>
        <dbReference type="ARBA" id="ARBA00023211"/>
    </source>
</evidence>
<evidence type="ECO:0000256" key="5">
    <source>
        <dbReference type="ARBA" id="ARBA00007383"/>
    </source>
</evidence>
<feature type="binding site" evidence="14 15">
    <location>
        <position position="74"/>
    </location>
    <ligand>
        <name>a divalent metal cation</name>
        <dbReference type="ChEBI" id="CHEBI:60240"/>
    </ligand>
</feature>
<dbReference type="InterPro" id="IPR001352">
    <property type="entry name" value="RNase_HII/HIII"/>
</dbReference>
<dbReference type="CDD" id="cd07182">
    <property type="entry name" value="RNase_HII_bacteria_HII_like"/>
    <property type="match status" value="1"/>
</dbReference>
<dbReference type="Pfam" id="PF01351">
    <property type="entry name" value="RNase_HII"/>
    <property type="match status" value="1"/>
</dbReference>
<organism evidence="18 19">
    <name type="scientific">Candidatus Ligilactobacillus excrementigallinarum</name>
    <dbReference type="NCBI Taxonomy" id="2838641"/>
    <lineage>
        <taxon>Bacteria</taxon>
        <taxon>Bacillati</taxon>
        <taxon>Bacillota</taxon>
        <taxon>Bacilli</taxon>
        <taxon>Lactobacillales</taxon>
        <taxon>Lactobacillaceae</taxon>
        <taxon>Ligilactobacillus</taxon>
    </lineage>
</organism>
<dbReference type="PANTHER" id="PTHR10954:SF18">
    <property type="entry name" value="RIBONUCLEASE HII"/>
    <property type="match status" value="1"/>
</dbReference>
<reference evidence="18" key="2">
    <citation type="submission" date="2021-04" db="EMBL/GenBank/DDBJ databases">
        <authorList>
            <person name="Gilroy R."/>
        </authorList>
    </citation>
    <scope>NUCLEOTIDE SEQUENCE</scope>
    <source>
        <strain evidence="18">6627</strain>
    </source>
</reference>
<dbReference type="GO" id="GO:0030145">
    <property type="term" value="F:manganese ion binding"/>
    <property type="evidence" value="ECO:0007669"/>
    <property type="project" value="UniProtKB-UniRule"/>
</dbReference>
<keyword evidence="10 14" id="KW-0479">Metal-binding</keyword>
<evidence type="ECO:0000259" key="17">
    <source>
        <dbReference type="PROSITE" id="PS51975"/>
    </source>
</evidence>
<protein>
    <recommendedName>
        <fullName evidence="7 14">Ribonuclease HII</fullName>
        <shortName evidence="14">RNase HII</shortName>
        <ecNumber evidence="6 14">3.1.26.4</ecNumber>
    </recommendedName>
</protein>
<dbReference type="EC" id="3.1.26.4" evidence="6 14"/>
<feature type="domain" description="RNase H type-2" evidence="17">
    <location>
        <begin position="67"/>
        <end position="250"/>
    </location>
</feature>
<comment type="caution">
    <text evidence="18">The sequence shown here is derived from an EMBL/GenBank/DDBJ whole genome shotgun (WGS) entry which is preliminary data.</text>
</comment>
<feature type="binding site" evidence="14 15">
    <location>
        <position position="73"/>
    </location>
    <ligand>
        <name>a divalent metal cation</name>
        <dbReference type="ChEBI" id="CHEBI:60240"/>
    </ligand>
</feature>
<evidence type="ECO:0000256" key="16">
    <source>
        <dbReference type="RuleBase" id="RU003515"/>
    </source>
</evidence>
<dbReference type="GO" id="GO:0043137">
    <property type="term" value="P:DNA replication, removal of RNA primer"/>
    <property type="evidence" value="ECO:0007669"/>
    <property type="project" value="TreeGrafter"/>
</dbReference>
<evidence type="ECO:0000256" key="9">
    <source>
        <dbReference type="ARBA" id="ARBA00022722"/>
    </source>
</evidence>
<evidence type="ECO:0000256" key="6">
    <source>
        <dbReference type="ARBA" id="ARBA00012180"/>
    </source>
</evidence>
<keyword evidence="9 14" id="KW-0540">Nuclease</keyword>
<reference evidence="18" key="1">
    <citation type="journal article" date="2021" name="PeerJ">
        <title>Extensive microbial diversity within the chicken gut microbiome revealed by metagenomics and culture.</title>
        <authorList>
            <person name="Gilroy R."/>
            <person name="Ravi A."/>
            <person name="Getino M."/>
            <person name="Pursley I."/>
            <person name="Horton D.L."/>
            <person name="Alikhan N.F."/>
            <person name="Baker D."/>
            <person name="Gharbi K."/>
            <person name="Hall N."/>
            <person name="Watson M."/>
            <person name="Adriaenssens E.M."/>
            <person name="Foster-Nyarko E."/>
            <person name="Jarju S."/>
            <person name="Secka A."/>
            <person name="Antonio M."/>
            <person name="Oren A."/>
            <person name="Chaudhuri R.R."/>
            <person name="La Ragione R."/>
            <person name="Hildebrand F."/>
            <person name="Pallen M.J."/>
        </authorList>
    </citation>
    <scope>NUCLEOTIDE SEQUENCE</scope>
    <source>
        <strain evidence="18">6627</strain>
    </source>
</reference>
<dbReference type="SUPFAM" id="SSF53098">
    <property type="entry name" value="Ribonuclease H-like"/>
    <property type="match status" value="1"/>
</dbReference>